<name>A0A398BNW4_9BACI</name>
<dbReference type="AlphaFoldDB" id="A0A398BNW4"/>
<dbReference type="Proteomes" id="UP000266016">
    <property type="component" value="Unassembled WGS sequence"/>
</dbReference>
<dbReference type="RefSeq" id="WP_119115146.1">
    <property type="nucleotide sequence ID" value="NZ_QWVS01000002.1"/>
</dbReference>
<gene>
    <name evidence="1" type="ORF">D1953_00210</name>
</gene>
<evidence type="ECO:0008006" key="3">
    <source>
        <dbReference type="Google" id="ProtNLM"/>
    </source>
</evidence>
<protein>
    <recommendedName>
        <fullName evidence="3">YbjN domain-containing protein</fullName>
    </recommendedName>
</protein>
<comment type="caution">
    <text evidence="1">The sequence shown here is derived from an EMBL/GenBank/DDBJ whole genome shotgun (WGS) entry which is preliminary data.</text>
</comment>
<proteinExistence type="predicted"/>
<organism evidence="1 2">
    <name type="scientific">Peribacillus asahii</name>
    <dbReference type="NCBI Taxonomy" id="228899"/>
    <lineage>
        <taxon>Bacteria</taxon>
        <taxon>Bacillati</taxon>
        <taxon>Bacillota</taxon>
        <taxon>Bacilli</taxon>
        <taxon>Bacillales</taxon>
        <taxon>Bacillaceae</taxon>
        <taxon>Peribacillus</taxon>
    </lineage>
</organism>
<dbReference type="EMBL" id="QWVS01000002">
    <property type="protein sequence ID" value="RID89036.1"/>
    <property type="molecule type" value="Genomic_DNA"/>
</dbReference>
<evidence type="ECO:0000313" key="2">
    <source>
        <dbReference type="Proteomes" id="UP000266016"/>
    </source>
</evidence>
<evidence type="ECO:0000313" key="1">
    <source>
        <dbReference type="EMBL" id="RID89036.1"/>
    </source>
</evidence>
<accession>A0A398BNW4</accession>
<keyword evidence="2" id="KW-1185">Reference proteome</keyword>
<sequence length="136" mass="15831">MSNVERFKLFLEEKNLYMEEFNPESGVTFFRVEQSLENGGDITLLIAFNDMFVEAFATNYIKVDNPLRKERILELINDLNTEFRFVKFYLAENSINVQSTNFNGEVFSPVDAFECLIAVLRAADEAYPKFMRALWG</sequence>
<reference evidence="1 2" key="1">
    <citation type="submission" date="2018-08" db="EMBL/GenBank/DDBJ databases">
        <title>Bacillus jemisoniae sp. nov., Bacillus chryseoplanitiae sp. nov., Bacillus resnikiae sp. nov., and Bacillus frankliniae sp. nov., isolated from Viking spacecraft and associated surfaces.</title>
        <authorList>
            <person name="Seuylemezian A."/>
            <person name="Vaishampayan P."/>
        </authorList>
    </citation>
    <scope>NUCLEOTIDE SEQUENCE [LARGE SCALE GENOMIC DNA]</scope>
    <source>
        <strain evidence="1 2">MA001</strain>
    </source>
</reference>